<gene>
    <name evidence="8" type="ORF">SAMN05216544_1184</name>
</gene>
<protein>
    <recommendedName>
        <fullName evidence="3 5">acylphosphatase</fullName>
        <ecNumber evidence="2 5">3.6.1.7</ecNumber>
    </recommendedName>
</protein>
<evidence type="ECO:0000259" key="7">
    <source>
        <dbReference type="PROSITE" id="PS51160"/>
    </source>
</evidence>
<dbReference type="InterPro" id="IPR020456">
    <property type="entry name" value="Acylphosphatase"/>
</dbReference>
<evidence type="ECO:0000256" key="3">
    <source>
        <dbReference type="ARBA" id="ARBA00015991"/>
    </source>
</evidence>
<comment type="catalytic activity">
    <reaction evidence="4 5">
        <text>an acyl phosphate + H2O = a carboxylate + phosphate + H(+)</text>
        <dbReference type="Rhea" id="RHEA:14965"/>
        <dbReference type="ChEBI" id="CHEBI:15377"/>
        <dbReference type="ChEBI" id="CHEBI:15378"/>
        <dbReference type="ChEBI" id="CHEBI:29067"/>
        <dbReference type="ChEBI" id="CHEBI:43474"/>
        <dbReference type="ChEBI" id="CHEBI:59918"/>
        <dbReference type="EC" id="3.6.1.7"/>
    </reaction>
</comment>
<evidence type="ECO:0000313" key="8">
    <source>
        <dbReference type="EMBL" id="SDM79344.1"/>
    </source>
</evidence>
<dbReference type="InterPro" id="IPR036046">
    <property type="entry name" value="Acylphosphatase-like_dom_sf"/>
</dbReference>
<reference evidence="9" key="1">
    <citation type="submission" date="2016-10" db="EMBL/GenBank/DDBJ databases">
        <authorList>
            <person name="Varghese N."/>
            <person name="Submissions S."/>
        </authorList>
    </citation>
    <scope>NUCLEOTIDE SEQUENCE [LARGE SCALE GENOMIC DNA]</scope>
    <source>
        <strain evidence="9">M83</strain>
    </source>
</reference>
<dbReference type="PROSITE" id="PS51160">
    <property type="entry name" value="ACYLPHOSPHATASE_3"/>
    <property type="match status" value="1"/>
</dbReference>
<accession>A0A1G9W477</accession>
<name>A0A1G9W477_9FIRM</name>
<evidence type="ECO:0000256" key="4">
    <source>
        <dbReference type="ARBA" id="ARBA00047645"/>
    </source>
</evidence>
<dbReference type="Proteomes" id="UP000187651">
    <property type="component" value="Unassembled WGS sequence"/>
</dbReference>
<evidence type="ECO:0000256" key="6">
    <source>
        <dbReference type="RuleBase" id="RU004168"/>
    </source>
</evidence>
<keyword evidence="9" id="KW-1185">Reference proteome</keyword>
<dbReference type="EMBL" id="FNHZ01000002">
    <property type="protein sequence ID" value="SDM79344.1"/>
    <property type="molecule type" value="Genomic_DNA"/>
</dbReference>
<dbReference type="RefSeq" id="WP_207645135.1">
    <property type="nucleotide sequence ID" value="NZ_FNHZ01000002.1"/>
</dbReference>
<feature type="active site" evidence="5">
    <location>
        <position position="21"/>
    </location>
</feature>
<dbReference type="Gene3D" id="3.30.70.100">
    <property type="match status" value="1"/>
</dbReference>
<dbReference type="Pfam" id="PF00708">
    <property type="entry name" value="Acylphosphatase"/>
    <property type="match status" value="1"/>
</dbReference>
<dbReference type="InterPro" id="IPR017968">
    <property type="entry name" value="Acylphosphatase_CS"/>
</dbReference>
<dbReference type="PROSITE" id="PS00151">
    <property type="entry name" value="ACYLPHOSPHATASE_2"/>
    <property type="match status" value="1"/>
</dbReference>
<dbReference type="SUPFAM" id="SSF54975">
    <property type="entry name" value="Acylphosphatase/BLUF domain-like"/>
    <property type="match status" value="1"/>
</dbReference>
<sequence>MDEMVRYYYFFTGRVQSVGFRYKASLLAQAYKLTGFVKNEYDGSVSLEVQGPEETIDQFVEELRTDRIIRIYSMSKERLDLVEGEKDFKVEF</sequence>
<evidence type="ECO:0000256" key="5">
    <source>
        <dbReference type="PROSITE-ProRule" id="PRU00520"/>
    </source>
</evidence>
<feature type="active site" evidence="5">
    <location>
        <position position="39"/>
    </location>
</feature>
<dbReference type="PANTHER" id="PTHR47268">
    <property type="entry name" value="ACYLPHOSPHATASE"/>
    <property type="match status" value="1"/>
</dbReference>
<comment type="similarity">
    <text evidence="1 6">Belongs to the acylphosphatase family.</text>
</comment>
<dbReference type="EC" id="3.6.1.7" evidence="2 5"/>
<evidence type="ECO:0000256" key="1">
    <source>
        <dbReference type="ARBA" id="ARBA00005614"/>
    </source>
</evidence>
<organism evidence="8 9">
    <name type="scientific">Lachnospira pectinoschiza</name>
    <dbReference type="NCBI Taxonomy" id="28052"/>
    <lineage>
        <taxon>Bacteria</taxon>
        <taxon>Bacillati</taxon>
        <taxon>Bacillota</taxon>
        <taxon>Clostridia</taxon>
        <taxon>Lachnospirales</taxon>
        <taxon>Lachnospiraceae</taxon>
        <taxon>Lachnospira</taxon>
    </lineage>
</organism>
<feature type="domain" description="Acylphosphatase-like" evidence="7">
    <location>
        <begin position="6"/>
        <end position="92"/>
    </location>
</feature>
<evidence type="ECO:0000313" key="9">
    <source>
        <dbReference type="Proteomes" id="UP000187651"/>
    </source>
</evidence>
<dbReference type="PANTHER" id="PTHR47268:SF4">
    <property type="entry name" value="ACYLPHOSPHATASE"/>
    <property type="match status" value="1"/>
</dbReference>
<evidence type="ECO:0000256" key="2">
    <source>
        <dbReference type="ARBA" id="ARBA00012150"/>
    </source>
</evidence>
<dbReference type="AlphaFoldDB" id="A0A1G9W477"/>
<dbReference type="InterPro" id="IPR001792">
    <property type="entry name" value="Acylphosphatase-like_dom"/>
</dbReference>
<dbReference type="GO" id="GO:0003998">
    <property type="term" value="F:acylphosphatase activity"/>
    <property type="evidence" value="ECO:0007669"/>
    <property type="project" value="UniProtKB-EC"/>
</dbReference>
<keyword evidence="5" id="KW-0378">Hydrolase</keyword>
<proteinExistence type="inferred from homology"/>